<accession>A0A328DMK4</accession>
<keyword evidence="2" id="KW-1185">Reference proteome</keyword>
<dbReference type="Proteomes" id="UP000249390">
    <property type="component" value="Unassembled WGS sequence"/>
</dbReference>
<reference evidence="1 2" key="1">
    <citation type="submission" date="2018-06" db="EMBL/GenBank/DDBJ databases">
        <title>The Genome of Cuscuta australis (Dodder) Provides Insight into the Evolution of Plant Parasitism.</title>
        <authorList>
            <person name="Liu H."/>
        </authorList>
    </citation>
    <scope>NUCLEOTIDE SEQUENCE [LARGE SCALE GENOMIC DNA]</scope>
    <source>
        <strain evidence="2">cv. Yunnan</strain>
        <tissue evidence="1">Vines</tissue>
    </source>
</reference>
<proteinExistence type="predicted"/>
<evidence type="ECO:0000313" key="1">
    <source>
        <dbReference type="EMBL" id="RAL46706.1"/>
    </source>
</evidence>
<organism evidence="1 2">
    <name type="scientific">Cuscuta australis</name>
    <dbReference type="NCBI Taxonomy" id="267555"/>
    <lineage>
        <taxon>Eukaryota</taxon>
        <taxon>Viridiplantae</taxon>
        <taxon>Streptophyta</taxon>
        <taxon>Embryophyta</taxon>
        <taxon>Tracheophyta</taxon>
        <taxon>Spermatophyta</taxon>
        <taxon>Magnoliopsida</taxon>
        <taxon>eudicotyledons</taxon>
        <taxon>Gunneridae</taxon>
        <taxon>Pentapetalae</taxon>
        <taxon>asterids</taxon>
        <taxon>lamiids</taxon>
        <taxon>Solanales</taxon>
        <taxon>Convolvulaceae</taxon>
        <taxon>Cuscuteae</taxon>
        <taxon>Cuscuta</taxon>
        <taxon>Cuscuta subgen. Grammica</taxon>
        <taxon>Cuscuta sect. Cleistogrammica</taxon>
    </lineage>
</organism>
<sequence length="124" mass="14241">MARMNTINHLLLSRRWIGGRQLTVRISDIFGCRSRIFRRGQSCPCNDIFSRTKIEEEEQANDEILKELDAGAPAKRSWAAAEEPAWEEKRIEEELGGEATGSRRNLAWPVLVWQEGRSRCLKSV</sequence>
<evidence type="ECO:0000313" key="2">
    <source>
        <dbReference type="Proteomes" id="UP000249390"/>
    </source>
</evidence>
<protein>
    <submittedName>
        <fullName evidence="1">Uncharacterized protein</fullName>
    </submittedName>
</protein>
<name>A0A328DMK4_9ASTE</name>
<dbReference type="EMBL" id="NQVE01000122">
    <property type="protein sequence ID" value="RAL46706.1"/>
    <property type="molecule type" value="Genomic_DNA"/>
</dbReference>
<dbReference type="AlphaFoldDB" id="A0A328DMK4"/>
<comment type="caution">
    <text evidence="1">The sequence shown here is derived from an EMBL/GenBank/DDBJ whole genome shotgun (WGS) entry which is preliminary data.</text>
</comment>
<gene>
    <name evidence="1" type="ORF">DM860_004985</name>
</gene>